<feature type="transmembrane region" description="Helical" evidence="7">
    <location>
        <begin position="82"/>
        <end position="101"/>
    </location>
</feature>
<reference evidence="9 10" key="1">
    <citation type="submission" date="2024-12" db="EMBL/GenBank/DDBJ databases">
        <authorList>
            <person name="Lee Y."/>
        </authorList>
    </citation>
    <scope>NUCLEOTIDE SEQUENCE [LARGE SCALE GENOMIC DNA]</scope>
    <source>
        <strain evidence="9 10">03SUJ4</strain>
    </source>
</reference>
<dbReference type="InterPro" id="IPR004638">
    <property type="entry name" value="EmrB-like"/>
</dbReference>
<dbReference type="PANTHER" id="PTHR23501:SF174">
    <property type="entry name" value="MULTIDRUG EXPORT PROTEIN EMRB-RELATED"/>
    <property type="match status" value="1"/>
</dbReference>
<dbReference type="Gene3D" id="1.20.1250.20">
    <property type="entry name" value="MFS general substrate transporter like domains"/>
    <property type="match status" value="1"/>
</dbReference>
<keyword evidence="5 7" id="KW-1133">Transmembrane helix</keyword>
<feature type="transmembrane region" description="Helical" evidence="7">
    <location>
        <begin position="338"/>
        <end position="359"/>
    </location>
</feature>
<feature type="transmembrane region" description="Helical" evidence="7">
    <location>
        <begin position="168"/>
        <end position="185"/>
    </location>
</feature>
<dbReference type="InterPro" id="IPR011701">
    <property type="entry name" value="MFS"/>
</dbReference>
<evidence type="ECO:0000256" key="5">
    <source>
        <dbReference type="ARBA" id="ARBA00022989"/>
    </source>
</evidence>
<dbReference type="NCBIfam" id="TIGR00711">
    <property type="entry name" value="efflux_EmrB"/>
    <property type="match status" value="1"/>
</dbReference>
<dbReference type="PRINTS" id="PR01036">
    <property type="entry name" value="TCRTETB"/>
</dbReference>
<dbReference type="Gene3D" id="1.20.1720.10">
    <property type="entry name" value="Multidrug resistance protein D"/>
    <property type="match status" value="1"/>
</dbReference>
<feature type="transmembrane region" description="Helical" evidence="7">
    <location>
        <begin position="54"/>
        <end position="73"/>
    </location>
</feature>
<evidence type="ECO:0000259" key="8">
    <source>
        <dbReference type="PROSITE" id="PS50850"/>
    </source>
</evidence>
<accession>A0ABW9KG07</accession>
<evidence type="ECO:0000256" key="6">
    <source>
        <dbReference type="ARBA" id="ARBA00023136"/>
    </source>
</evidence>
<feature type="transmembrane region" description="Helical" evidence="7">
    <location>
        <begin position="310"/>
        <end position="331"/>
    </location>
</feature>
<evidence type="ECO:0000256" key="4">
    <source>
        <dbReference type="ARBA" id="ARBA00022692"/>
    </source>
</evidence>
<keyword evidence="3" id="KW-1003">Cell membrane</keyword>
<dbReference type="Pfam" id="PF07690">
    <property type="entry name" value="MFS_1"/>
    <property type="match status" value="1"/>
</dbReference>
<keyword evidence="6 7" id="KW-0472">Membrane</keyword>
<dbReference type="PROSITE" id="PS00216">
    <property type="entry name" value="SUGAR_TRANSPORT_1"/>
    <property type="match status" value="1"/>
</dbReference>
<sequence>MPSTGAQKPKVNPWFIAIAVMIATFMEVMDTSIASVAVPYIAGSTASTNDEAEWVLTVYLVANAVFLPASGWLSEKFGRKNYLIASVGIFTLASFLCGIAPTLPFILAARALQGIGGGALQPLAQAILVESFPPQKQGQALGLYALGVVVAPVIGPALGGYLTDAVSWRWAFYINVPIGLLAMFLQSRTLEDPDYIKHAKPGKLDGLGLGSLALWVGCLQYILDKGQEDDWFGDMKIRVAFGVMIVTFILFLVREFTADKPLVNLRSLRNRNLGLSCLLIFLLGLVLYAITTVLPVFYQTLLGYSATKSGLVVSPRGLGAMVSAIVVGATVSKLDPRWFVALGFAILGGSGMWLSGFTLDISPWSLFWPIVVSGAAISMCFVPLGQLALGTLPKDEVQNGSGIFNFLRNIGGSVGISWMNTIAQRHAQTYRFSLLHSFTPANPYFQRAYNSYSQRMSMHAGPHLAMQRAYDLISRGLDAQSQIAAYVDDFRYLAFVAFCCAPLAFLLSRPKPGAAQAAG</sequence>
<organism evidence="9 10">
    <name type="scientific">Terriglobus aquaticus</name>
    <dbReference type="NCBI Taxonomy" id="940139"/>
    <lineage>
        <taxon>Bacteria</taxon>
        <taxon>Pseudomonadati</taxon>
        <taxon>Acidobacteriota</taxon>
        <taxon>Terriglobia</taxon>
        <taxon>Terriglobales</taxon>
        <taxon>Acidobacteriaceae</taxon>
        <taxon>Terriglobus</taxon>
    </lineage>
</organism>
<dbReference type="InterPro" id="IPR036259">
    <property type="entry name" value="MFS_trans_sf"/>
</dbReference>
<dbReference type="PROSITE" id="PS50850">
    <property type="entry name" value="MFS"/>
    <property type="match status" value="1"/>
</dbReference>
<evidence type="ECO:0000256" key="1">
    <source>
        <dbReference type="ARBA" id="ARBA00004651"/>
    </source>
</evidence>
<dbReference type="InterPro" id="IPR005829">
    <property type="entry name" value="Sugar_transporter_CS"/>
</dbReference>
<dbReference type="PANTHER" id="PTHR23501">
    <property type="entry name" value="MAJOR FACILITATOR SUPERFAMILY"/>
    <property type="match status" value="1"/>
</dbReference>
<evidence type="ECO:0000313" key="9">
    <source>
        <dbReference type="EMBL" id="MFN2974477.1"/>
    </source>
</evidence>
<keyword evidence="4 7" id="KW-0812">Transmembrane</keyword>
<feature type="transmembrane region" description="Helical" evidence="7">
    <location>
        <begin position="365"/>
        <end position="384"/>
    </location>
</feature>
<evidence type="ECO:0000313" key="10">
    <source>
        <dbReference type="Proteomes" id="UP001634747"/>
    </source>
</evidence>
<feature type="transmembrane region" description="Helical" evidence="7">
    <location>
        <begin position="12"/>
        <end position="42"/>
    </location>
</feature>
<name>A0ABW9KG07_9BACT</name>
<dbReference type="SUPFAM" id="SSF103473">
    <property type="entry name" value="MFS general substrate transporter"/>
    <property type="match status" value="1"/>
</dbReference>
<keyword evidence="10" id="KW-1185">Reference proteome</keyword>
<keyword evidence="2" id="KW-0813">Transport</keyword>
<dbReference type="CDD" id="cd17503">
    <property type="entry name" value="MFS_LmrB_MDR_like"/>
    <property type="match status" value="1"/>
</dbReference>
<evidence type="ECO:0000256" key="2">
    <source>
        <dbReference type="ARBA" id="ARBA00022448"/>
    </source>
</evidence>
<feature type="transmembrane region" description="Helical" evidence="7">
    <location>
        <begin position="490"/>
        <end position="507"/>
    </location>
</feature>
<dbReference type="RefSeq" id="WP_263413959.1">
    <property type="nucleotide sequence ID" value="NZ_BAABBH010000001.1"/>
</dbReference>
<gene>
    <name evidence="9" type="ORF">ACK2TP_01745</name>
</gene>
<protein>
    <submittedName>
        <fullName evidence="9">MDR family MFS transporter</fullName>
    </submittedName>
</protein>
<feature type="transmembrane region" description="Helical" evidence="7">
    <location>
        <begin position="141"/>
        <end position="162"/>
    </location>
</feature>
<evidence type="ECO:0000256" key="7">
    <source>
        <dbReference type="SAM" id="Phobius"/>
    </source>
</evidence>
<comment type="caution">
    <text evidence="9">The sequence shown here is derived from an EMBL/GenBank/DDBJ whole genome shotgun (WGS) entry which is preliminary data.</text>
</comment>
<dbReference type="InterPro" id="IPR020846">
    <property type="entry name" value="MFS_dom"/>
</dbReference>
<evidence type="ECO:0000256" key="3">
    <source>
        <dbReference type="ARBA" id="ARBA00022475"/>
    </source>
</evidence>
<dbReference type="Proteomes" id="UP001634747">
    <property type="component" value="Unassembled WGS sequence"/>
</dbReference>
<feature type="transmembrane region" description="Helical" evidence="7">
    <location>
        <begin position="273"/>
        <end position="298"/>
    </location>
</feature>
<feature type="transmembrane region" description="Helical" evidence="7">
    <location>
        <begin position="235"/>
        <end position="253"/>
    </location>
</feature>
<dbReference type="EMBL" id="JBJYXY010000001">
    <property type="protein sequence ID" value="MFN2974477.1"/>
    <property type="molecule type" value="Genomic_DNA"/>
</dbReference>
<comment type="subcellular location">
    <subcellularLocation>
        <location evidence="1">Cell membrane</location>
        <topology evidence="1">Multi-pass membrane protein</topology>
    </subcellularLocation>
</comment>
<feature type="domain" description="Major facilitator superfamily (MFS) profile" evidence="8">
    <location>
        <begin position="16"/>
        <end position="512"/>
    </location>
</feature>
<proteinExistence type="predicted"/>